<evidence type="ECO:0000313" key="2">
    <source>
        <dbReference type="EMBL" id="CAD2151984.1"/>
    </source>
</evidence>
<name>A0A6V7UB02_MELEN</name>
<organism evidence="2 3">
    <name type="scientific">Meloidogyne enterolobii</name>
    <name type="common">Root-knot nematode worm</name>
    <name type="synonym">Meloidogyne mayaguensis</name>
    <dbReference type="NCBI Taxonomy" id="390850"/>
    <lineage>
        <taxon>Eukaryota</taxon>
        <taxon>Metazoa</taxon>
        <taxon>Ecdysozoa</taxon>
        <taxon>Nematoda</taxon>
        <taxon>Chromadorea</taxon>
        <taxon>Rhabditida</taxon>
        <taxon>Tylenchina</taxon>
        <taxon>Tylenchomorpha</taxon>
        <taxon>Tylenchoidea</taxon>
        <taxon>Meloidogynidae</taxon>
        <taxon>Meloidogyninae</taxon>
        <taxon>Meloidogyne</taxon>
    </lineage>
</organism>
<feature type="region of interest" description="Disordered" evidence="1">
    <location>
        <begin position="1"/>
        <end position="45"/>
    </location>
</feature>
<protein>
    <submittedName>
        <fullName evidence="2">Uncharacterized protein</fullName>
    </submittedName>
</protein>
<accession>A0A6V7UB02</accession>
<gene>
    <name evidence="2" type="ORF">MENT_LOCUS10599</name>
</gene>
<feature type="compositionally biased region" description="Basic and acidic residues" evidence="1">
    <location>
        <begin position="1"/>
        <end position="19"/>
    </location>
</feature>
<sequence length="563" mass="65872">MEEDARENLKNKQGKSEIEEIKEDEDFEVKEEENASSSSSLINQEEEEKIKSLEILKNSEDENNFPCKNVLEPFRKFKNEFYVYLKDAIPNKMPILVEVERAYFLDKILREFLTRGFNEGSEGLKIIFRKIDEIIDYFGQQMENITRYSSRNRSENVYKWFDKLREMDGDLAQIPIKTKYGILICQPLEQFKGLEVKFKLNNKNICDVADEFGENILEKIEIEKGKNKKGCSPNLIKINLKEKLKKYFNTEKTNLNDFLIKNRERMINELEGSCGENILKINAENWLFLGGTDKNESTVNCRGGIVNELNLKIEEAIERLVKKIPEDGQVRQEYASIRAHYLLNKMGLKLHSKLVKIIGGNEKDLVKLFEKLEAPFDIELIENSLYAKTIVEEMFDLMSGNGEELENLKEVIQNPNVELPEEMVDERKWIKSLTERVLVNRESPKSSSKSPKPKKSTKRATNPYANQTLCEARKLGYIQHDVAKVLIAYERLNRFFKIENYANDWKAKIEANIENESVRLLNEDLFESYLTHIKNLKYDENMPLNMEMFLYRTYGLKKKCGEN</sequence>
<feature type="region of interest" description="Disordered" evidence="1">
    <location>
        <begin position="440"/>
        <end position="463"/>
    </location>
</feature>
<reference evidence="2 3" key="1">
    <citation type="submission" date="2020-08" db="EMBL/GenBank/DDBJ databases">
        <authorList>
            <person name="Koutsovoulos G."/>
            <person name="Danchin GJ E."/>
        </authorList>
    </citation>
    <scope>NUCLEOTIDE SEQUENCE [LARGE SCALE GENOMIC DNA]</scope>
</reference>
<comment type="caution">
    <text evidence="2">The sequence shown here is derived from an EMBL/GenBank/DDBJ whole genome shotgun (WGS) entry which is preliminary data.</text>
</comment>
<proteinExistence type="predicted"/>
<evidence type="ECO:0000313" key="3">
    <source>
        <dbReference type="Proteomes" id="UP000580250"/>
    </source>
</evidence>
<dbReference type="EMBL" id="CAJEWN010000049">
    <property type="protein sequence ID" value="CAD2151984.1"/>
    <property type="molecule type" value="Genomic_DNA"/>
</dbReference>
<dbReference type="OrthoDB" id="5908145at2759"/>
<dbReference type="AlphaFoldDB" id="A0A6V7UB02"/>
<evidence type="ECO:0000256" key="1">
    <source>
        <dbReference type="SAM" id="MobiDB-lite"/>
    </source>
</evidence>
<feature type="compositionally biased region" description="Acidic residues" evidence="1">
    <location>
        <begin position="20"/>
        <end position="31"/>
    </location>
</feature>
<dbReference type="Proteomes" id="UP000580250">
    <property type="component" value="Unassembled WGS sequence"/>
</dbReference>